<dbReference type="InterPro" id="IPR036388">
    <property type="entry name" value="WH-like_DNA-bd_sf"/>
</dbReference>
<accession>A0ABT0X657</accession>
<comment type="caution">
    <text evidence="5">The sequence shown here is derived from an EMBL/GenBank/DDBJ whole genome shotgun (WGS) entry which is preliminary data.</text>
</comment>
<keyword evidence="2" id="KW-0238">DNA-binding</keyword>
<proteinExistence type="predicted"/>
<dbReference type="EMBL" id="JAMQGM010000024">
    <property type="protein sequence ID" value="MCM2578011.1"/>
    <property type="molecule type" value="Genomic_DNA"/>
</dbReference>
<dbReference type="CDD" id="cd00090">
    <property type="entry name" value="HTH_ARSR"/>
    <property type="match status" value="1"/>
</dbReference>
<name>A0ABT0X657_9ACTN</name>
<dbReference type="InterPro" id="IPR051011">
    <property type="entry name" value="Metal_resp_trans_reg"/>
</dbReference>
<dbReference type="Gene3D" id="1.10.10.10">
    <property type="entry name" value="Winged helix-like DNA-binding domain superfamily/Winged helix DNA-binding domain"/>
    <property type="match status" value="1"/>
</dbReference>
<keyword evidence="1" id="KW-0805">Transcription regulation</keyword>
<dbReference type="InterPro" id="IPR011991">
    <property type="entry name" value="ArsR-like_HTH"/>
</dbReference>
<dbReference type="RefSeq" id="WP_251413760.1">
    <property type="nucleotide sequence ID" value="NZ_JAMQGM010000024.1"/>
</dbReference>
<evidence type="ECO:0000313" key="5">
    <source>
        <dbReference type="EMBL" id="MCM2578011.1"/>
    </source>
</evidence>
<evidence type="ECO:0000313" key="6">
    <source>
        <dbReference type="Proteomes" id="UP001167160"/>
    </source>
</evidence>
<evidence type="ECO:0000256" key="1">
    <source>
        <dbReference type="ARBA" id="ARBA00023015"/>
    </source>
</evidence>
<evidence type="ECO:0000259" key="4">
    <source>
        <dbReference type="SMART" id="SM00418"/>
    </source>
</evidence>
<keyword evidence="3" id="KW-0804">Transcription</keyword>
<feature type="domain" description="HTH arsR-type" evidence="4">
    <location>
        <begin position="225"/>
        <end position="293"/>
    </location>
</feature>
<sequence length="324" mass="34609">MSTIHFTPEDIARTRLSPHTRPLVEAVFGAALLAGGRQGARPGEWTRHARARLAAHPPLRFALARALAAGEKLIPVLCEGVPSTRAERESESLPHAIAALREFRALAVAPYEDSVRRLLAGARRRYGRMLADHGLAATLEGMGEGVRWSSGKLTLECGDDDHALRLDGSGLVLVPSVFLARPQVFSWRSRTYAHSVSVLVFPVCPHGAAVQALSKESEAMRSLPKLLGRTRAAVLAQLVRPQSTGGLSEKLQISATTVSEHTSVLRSTGLITTTRASNTVRHEITALGKLMLDSTADDSGVPCRACADRSPSGVMESALQSVGV</sequence>
<dbReference type="SUPFAM" id="SSF46785">
    <property type="entry name" value="Winged helix' DNA-binding domain"/>
    <property type="match status" value="1"/>
</dbReference>
<dbReference type="SMART" id="SM00418">
    <property type="entry name" value="HTH_ARSR"/>
    <property type="match status" value="1"/>
</dbReference>
<reference evidence="5" key="1">
    <citation type="journal article" date="2023" name="Int. J. Syst. Evol. Microbiol.">
        <title>Streptomyces meridianus sp. nov. isolated from brackish water of the Tagus estuary in Alcochete, Portugal.</title>
        <authorList>
            <person name="Santos J.D.N."/>
            <person name="Klimek D."/>
            <person name="Calusinska M."/>
            <person name="Lobo Da Cunha A."/>
            <person name="Catita J."/>
            <person name="Goncalves H."/>
            <person name="Gonzalez I."/>
            <person name="Reyes F."/>
            <person name="Lage O.M."/>
        </authorList>
    </citation>
    <scope>NUCLEOTIDE SEQUENCE</scope>
    <source>
        <strain evidence="5">MTZ3.1</strain>
    </source>
</reference>
<dbReference type="PANTHER" id="PTHR43132:SF8">
    <property type="entry name" value="HTH-TYPE TRANSCRIPTIONAL REGULATOR KMTR"/>
    <property type="match status" value="1"/>
</dbReference>
<dbReference type="InterPro" id="IPR036390">
    <property type="entry name" value="WH_DNA-bd_sf"/>
</dbReference>
<protein>
    <submittedName>
        <fullName evidence="5">Winged helix-turn-helix domain-containing protein</fullName>
    </submittedName>
</protein>
<dbReference type="Proteomes" id="UP001167160">
    <property type="component" value="Unassembled WGS sequence"/>
</dbReference>
<evidence type="ECO:0000256" key="2">
    <source>
        <dbReference type="ARBA" id="ARBA00023125"/>
    </source>
</evidence>
<organism evidence="5 6">
    <name type="scientific">Streptomyces meridianus</name>
    <dbReference type="NCBI Taxonomy" id="2938945"/>
    <lineage>
        <taxon>Bacteria</taxon>
        <taxon>Bacillati</taxon>
        <taxon>Actinomycetota</taxon>
        <taxon>Actinomycetes</taxon>
        <taxon>Kitasatosporales</taxon>
        <taxon>Streptomycetaceae</taxon>
        <taxon>Streptomyces</taxon>
    </lineage>
</organism>
<dbReference type="PANTHER" id="PTHR43132">
    <property type="entry name" value="ARSENICAL RESISTANCE OPERON REPRESSOR ARSR-RELATED"/>
    <property type="match status" value="1"/>
</dbReference>
<gene>
    <name evidence="5" type="ORF">M1E25_11675</name>
</gene>
<dbReference type="InterPro" id="IPR001845">
    <property type="entry name" value="HTH_ArsR_DNA-bd_dom"/>
</dbReference>
<evidence type="ECO:0000256" key="3">
    <source>
        <dbReference type="ARBA" id="ARBA00023163"/>
    </source>
</evidence>
<keyword evidence="6" id="KW-1185">Reference proteome</keyword>